<comment type="caution">
    <text evidence="3">The sequence shown here is derived from an EMBL/GenBank/DDBJ whole genome shotgun (WGS) entry which is preliminary data.</text>
</comment>
<dbReference type="PANTHER" id="PTHR43762">
    <property type="entry name" value="L-GULONOLACTONE OXIDASE"/>
    <property type="match status" value="1"/>
</dbReference>
<evidence type="ECO:0000313" key="3">
    <source>
        <dbReference type="EMBL" id="PRZ12543.1"/>
    </source>
</evidence>
<sequence length="91" mass="10696">MTQESHGFCRVECQLAVHMYQGMEYEPYFAAVEEILKRHGGRPHWGKLHTMGPRELATRYPKWADFLRVRVELDPHGGFLNDYLCTLFGLR</sequence>
<dbReference type="Pfam" id="PF04030">
    <property type="entry name" value="ALO"/>
    <property type="match status" value="1"/>
</dbReference>
<evidence type="ECO:0000259" key="2">
    <source>
        <dbReference type="Pfam" id="PF04030"/>
    </source>
</evidence>
<dbReference type="Gene3D" id="3.30.70.2520">
    <property type="match status" value="1"/>
</dbReference>
<proteinExistence type="predicted"/>
<accession>A0ABX5EN93</accession>
<dbReference type="Gene3D" id="1.10.45.10">
    <property type="entry name" value="Vanillyl-alcohol Oxidase, Chain A, domain 4"/>
    <property type="match status" value="1"/>
</dbReference>
<protein>
    <submittedName>
        <fullName evidence="3">D-arabinono-1,4-lactone oxidase</fullName>
    </submittedName>
</protein>
<feature type="domain" description="D-arabinono-1,4-lactone oxidase C-terminal" evidence="2">
    <location>
        <begin position="12"/>
        <end position="84"/>
    </location>
</feature>
<gene>
    <name evidence="3" type="ORF">CLV36_11383</name>
</gene>
<name>A0ABX5EN93_9BACL</name>
<dbReference type="PANTHER" id="PTHR43762:SF1">
    <property type="entry name" value="D-ARABINONO-1,4-LACTONE OXIDASE"/>
    <property type="match status" value="1"/>
</dbReference>
<reference evidence="3 4" key="1">
    <citation type="submission" date="2018-03" db="EMBL/GenBank/DDBJ databases">
        <title>Genomic Encyclopedia of Archaeal and Bacterial Type Strains, Phase II (KMG-II): from individual species to whole genera.</title>
        <authorList>
            <person name="Goeker M."/>
        </authorList>
    </citation>
    <scope>NUCLEOTIDE SEQUENCE [LARGE SCALE GENOMIC DNA]</scope>
    <source>
        <strain evidence="3 4">RHA1</strain>
    </source>
</reference>
<dbReference type="InterPro" id="IPR007173">
    <property type="entry name" value="ALO_C"/>
</dbReference>
<dbReference type="InterPro" id="IPR016171">
    <property type="entry name" value="Vanillyl_alc_oxidase_C-sub2"/>
</dbReference>
<keyword evidence="1" id="KW-0560">Oxidoreductase</keyword>
<evidence type="ECO:0000256" key="1">
    <source>
        <dbReference type="ARBA" id="ARBA00023002"/>
    </source>
</evidence>
<keyword evidence="4" id="KW-1185">Reference proteome</keyword>
<dbReference type="Proteomes" id="UP000238836">
    <property type="component" value="Unassembled WGS sequence"/>
</dbReference>
<dbReference type="EMBL" id="PVTZ01000013">
    <property type="protein sequence ID" value="PRZ12543.1"/>
    <property type="molecule type" value="Genomic_DNA"/>
</dbReference>
<dbReference type="InterPro" id="IPR010031">
    <property type="entry name" value="FAD_lactone_oxidase-like"/>
</dbReference>
<organism evidence="3 4">
    <name type="scientific">Laceyella sediminis</name>
    <dbReference type="NCBI Taxonomy" id="573074"/>
    <lineage>
        <taxon>Bacteria</taxon>
        <taxon>Bacillati</taxon>
        <taxon>Bacillota</taxon>
        <taxon>Bacilli</taxon>
        <taxon>Bacillales</taxon>
        <taxon>Thermoactinomycetaceae</taxon>
        <taxon>Laceyella</taxon>
    </lineage>
</organism>
<evidence type="ECO:0000313" key="4">
    <source>
        <dbReference type="Proteomes" id="UP000238836"/>
    </source>
</evidence>